<evidence type="ECO:0000256" key="6">
    <source>
        <dbReference type="PROSITE-ProRule" id="PRU00182"/>
    </source>
</evidence>
<feature type="domain" description="RNA-binding S4" evidence="8">
    <location>
        <begin position="16"/>
        <end position="80"/>
    </location>
</feature>
<evidence type="ECO:0000256" key="2">
    <source>
        <dbReference type="ARBA" id="ARBA00010876"/>
    </source>
</evidence>
<evidence type="ECO:0000256" key="3">
    <source>
        <dbReference type="ARBA" id="ARBA00022884"/>
    </source>
</evidence>
<evidence type="ECO:0000256" key="5">
    <source>
        <dbReference type="PIRSR" id="PIRSR606225-1"/>
    </source>
</evidence>
<dbReference type="SUPFAM" id="SSF55174">
    <property type="entry name" value="Alpha-L RNA-binding motif"/>
    <property type="match status" value="1"/>
</dbReference>
<dbReference type="InterPro" id="IPR002942">
    <property type="entry name" value="S4_RNA-bd"/>
</dbReference>
<keyword evidence="4 7" id="KW-0413">Isomerase</keyword>
<dbReference type="InterPro" id="IPR006145">
    <property type="entry name" value="PsdUridine_synth_RsuA/RluA"/>
</dbReference>
<dbReference type="GO" id="GO:0120159">
    <property type="term" value="F:rRNA pseudouridine synthase activity"/>
    <property type="evidence" value="ECO:0007669"/>
    <property type="project" value="UniProtKB-ARBA"/>
</dbReference>
<dbReference type="SUPFAM" id="SSF55120">
    <property type="entry name" value="Pseudouridine synthase"/>
    <property type="match status" value="1"/>
</dbReference>
<dbReference type="CDD" id="cd00165">
    <property type="entry name" value="S4"/>
    <property type="match status" value="1"/>
</dbReference>
<comment type="function">
    <text evidence="7">Responsible for synthesis of pseudouridine from uracil.</text>
</comment>
<dbReference type="Pfam" id="PF00849">
    <property type="entry name" value="PseudoU_synth_2"/>
    <property type="match status" value="1"/>
</dbReference>
<dbReference type="GO" id="GO:0000455">
    <property type="term" value="P:enzyme-directed rRNA pseudouridine synthesis"/>
    <property type="evidence" value="ECO:0007669"/>
    <property type="project" value="TreeGrafter"/>
</dbReference>
<dbReference type="InterPro" id="IPR050188">
    <property type="entry name" value="RluA_PseudoU_synthase"/>
</dbReference>
<dbReference type="NCBIfam" id="TIGR00005">
    <property type="entry name" value="rluA_subfam"/>
    <property type="match status" value="1"/>
</dbReference>
<sequence length="304" mass="34016">MDEITIIIEEPSEENIRIDKYLAENLPEKSRSYYQKAIDNGFVLVNGKQVKSKYQTKLGDEIIVSIEPVKEIDILPEDIPIEILYEDSDVIVVNKPKGMVVHPAPGHYSGTLVNALMYHCKDSLSGINGEIRPGIVHRIDMNTTGSLLVCKNDKAHNDIAAQIKVHSVNRIYKGIVVGNFKEETGTINAPIGRNPKDRKKMAVVNNGREAITHFTVLEQFKGYSYVQFKLETGRTHQIRVHMAHIGHPLVGDDVYGKPVKGLEGQTLHAQTLGFVQPSTGEYVEVNAPLPAYFEDLLAKYRKMT</sequence>
<dbReference type="EMBL" id="FMWK01000005">
    <property type="protein sequence ID" value="SCZ78190.1"/>
    <property type="molecule type" value="Genomic_DNA"/>
</dbReference>
<dbReference type="RefSeq" id="WP_090162008.1">
    <property type="nucleotide sequence ID" value="NZ_FMWK01000005.1"/>
</dbReference>
<dbReference type="SMART" id="SM00363">
    <property type="entry name" value="S4"/>
    <property type="match status" value="1"/>
</dbReference>
<dbReference type="InterPro" id="IPR020103">
    <property type="entry name" value="PsdUridine_synth_cat_dom_sf"/>
</dbReference>
<dbReference type="PROSITE" id="PS50889">
    <property type="entry name" value="S4"/>
    <property type="match status" value="1"/>
</dbReference>
<evidence type="ECO:0000259" key="8">
    <source>
        <dbReference type="SMART" id="SM00363"/>
    </source>
</evidence>
<comment type="similarity">
    <text evidence="2 7">Belongs to the pseudouridine synthase RluA family.</text>
</comment>
<feature type="active site" evidence="5">
    <location>
        <position position="140"/>
    </location>
</feature>
<evidence type="ECO:0000256" key="4">
    <source>
        <dbReference type="ARBA" id="ARBA00023235"/>
    </source>
</evidence>
<evidence type="ECO:0000256" key="7">
    <source>
        <dbReference type="RuleBase" id="RU362028"/>
    </source>
</evidence>
<dbReference type="Pfam" id="PF01479">
    <property type="entry name" value="S4"/>
    <property type="match status" value="1"/>
</dbReference>
<dbReference type="EC" id="5.4.99.-" evidence="7"/>
<dbReference type="Proteomes" id="UP000199428">
    <property type="component" value="Unassembled WGS sequence"/>
</dbReference>
<protein>
    <recommendedName>
        <fullName evidence="7">Pseudouridine synthase</fullName>
        <ecNumber evidence="7">5.4.99.-</ecNumber>
    </recommendedName>
</protein>
<dbReference type="PANTHER" id="PTHR21600">
    <property type="entry name" value="MITOCHONDRIAL RNA PSEUDOURIDINE SYNTHASE"/>
    <property type="match status" value="1"/>
</dbReference>
<keyword evidence="3 6" id="KW-0694">RNA-binding</keyword>
<dbReference type="CDD" id="cd02869">
    <property type="entry name" value="PseudoU_synth_RluA_like"/>
    <property type="match status" value="1"/>
</dbReference>
<proteinExistence type="inferred from homology"/>
<accession>A0A1G5RWS5</accession>
<comment type="catalytic activity">
    <reaction evidence="1 7">
        <text>a uridine in RNA = a pseudouridine in RNA</text>
        <dbReference type="Rhea" id="RHEA:48348"/>
        <dbReference type="Rhea" id="RHEA-COMP:12068"/>
        <dbReference type="Rhea" id="RHEA-COMP:12069"/>
        <dbReference type="ChEBI" id="CHEBI:65314"/>
        <dbReference type="ChEBI" id="CHEBI:65315"/>
    </reaction>
</comment>
<organism evidence="9 10">
    <name type="scientific">Pseudobutyrivibrio xylanivorans</name>
    <dbReference type="NCBI Taxonomy" id="185007"/>
    <lineage>
        <taxon>Bacteria</taxon>
        <taxon>Bacillati</taxon>
        <taxon>Bacillota</taxon>
        <taxon>Clostridia</taxon>
        <taxon>Lachnospirales</taxon>
        <taxon>Lachnospiraceae</taxon>
        <taxon>Pseudobutyrivibrio</taxon>
    </lineage>
</organism>
<dbReference type="GO" id="GO:0003723">
    <property type="term" value="F:RNA binding"/>
    <property type="evidence" value="ECO:0007669"/>
    <property type="project" value="UniProtKB-KW"/>
</dbReference>
<dbReference type="FunFam" id="3.30.2350.10:FF:000006">
    <property type="entry name" value="Pseudouridine synthase"/>
    <property type="match status" value="1"/>
</dbReference>
<dbReference type="InterPro" id="IPR006225">
    <property type="entry name" value="PsdUridine_synth_RluC/D"/>
</dbReference>
<evidence type="ECO:0000256" key="1">
    <source>
        <dbReference type="ARBA" id="ARBA00000073"/>
    </source>
</evidence>
<dbReference type="InterPro" id="IPR036986">
    <property type="entry name" value="S4_RNA-bd_sf"/>
</dbReference>
<evidence type="ECO:0000313" key="9">
    <source>
        <dbReference type="EMBL" id="SCZ78190.1"/>
    </source>
</evidence>
<evidence type="ECO:0000313" key="10">
    <source>
        <dbReference type="Proteomes" id="UP000199428"/>
    </source>
</evidence>
<dbReference type="Gene3D" id="3.30.2350.10">
    <property type="entry name" value="Pseudouridine synthase"/>
    <property type="match status" value="1"/>
</dbReference>
<dbReference type="AlphaFoldDB" id="A0A1G5RWS5"/>
<gene>
    <name evidence="9" type="ORF">SAMN02910350_01135</name>
</gene>
<reference evidence="9 10" key="1">
    <citation type="submission" date="2016-10" db="EMBL/GenBank/DDBJ databases">
        <authorList>
            <person name="de Groot N.N."/>
        </authorList>
    </citation>
    <scope>NUCLEOTIDE SEQUENCE [LARGE SCALE GENOMIC DNA]</scope>
    <source>
        <strain evidence="9 10">DSM 10317</strain>
    </source>
</reference>
<dbReference type="PANTHER" id="PTHR21600:SF44">
    <property type="entry name" value="RIBOSOMAL LARGE SUBUNIT PSEUDOURIDINE SYNTHASE D"/>
    <property type="match status" value="1"/>
</dbReference>
<dbReference type="Gene3D" id="3.10.290.10">
    <property type="entry name" value="RNA-binding S4 domain"/>
    <property type="match status" value="1"/>
</dbReference>
<name>A0A1G5RWS5_PSEXY</name>